<feature type="compositionally biased region" description="Polar residues" evidence="1">
    <location>
        <begin position="31"/>
        <end position="43"/>
    </location>
</feature>
<dbReference type="InterPro" id="IPR032675">
    <property type="entry name" value="LRR_dom_sf"/>
</dbReference>
<name>A0A9W7BV19_9STRA</name>
<evidence type="ECO:0000313" key="3">
    <source>
        <dbReference type="Proteomes" id="UP001165085"/>
    </source>
</evidence>
<dbReference type="PANTHER" id="PTHR45661">
    <property type="entry name" value="SURFACE ANTIGEN"/>
    <property type="match status" value="1"/>
</dbReference>
<dbReference type="Pfam" id="PF13306">
    <property type="entry name" value="LRR_5"/>
    <property type="match status" value="1"/>
</dbReference>
<dbReference type="AlphaFoldDB" id="A0A9W7BV19"/>
<gene>
    <name evidence="2" type="ORF">TrST_g5781</name>
</gene>
<evidence type="ECO:0000256" key="1">
    <source>
        <dbReference type="SAM" id="MobiDB-lite"/>
    </source>
</evidence>
<dbReference type="PANTHER" id="PTHR45661:SF3">
    <property type="entry name" value="IG-LIKE DOMAIN-CONTAINING PROTEIN"/>
    <property type="match status" value="1"/>
</dbReference>
<accession>A0A9W7BV19</accession>
<evidence type="ECO:0000313" key="2">
    <source>
        <dbReference type="EMBL" id="GMH94635.1"/>
    </source>
</evidence>
<dbReference type="Proteomes" id="UP001165085">
    <property type="component" value="Unassembled WGS sequence"/>
</dbReference>
<organism evidence="2 3">
    <name type="scientific">Triparma strigata</name>
    <dbReference type="NCBI Taxonomy" id="1606541"/>
    <lineage>
        <taxon>Eukaryota</taxon>
        <taxon>Sar</taxon>
        <taxon>Stramenopiles</taxon>
        <taxon>Ochrophyta</taxon>
        <taxon>Bolidophyceae</taxon>
        <taxon>Parmales</taxon>
        <taxon>Triparmaceae</taxon>
        <taxon>Triparma</taxon>
    </lineage>
</organism>
<reference evidence="3" key="1">
    <citation type="journal article" date="2023" name="Commun. Biol.">
        <title>Genome analysis of Parmales, the sister group of diatoms, reveals the evolutionary specialization of diatoms from phago-mixotrophs to photoautotrophs.</title>
        <authorList>
            <person name="Ban H."/>
            <person name="Sato S."/>
            <person name="Yoshikawa S."/>
            <person name="Yamada K."/>
            <person name="Nakamura Y."/>
            <person name="Ichinomiya M."/>
            <person name="Sato N."/>
            <person name="Blanc-Mathieu R."/>
            <person name="Endo H."/>
            <person name="Kuwata A."/>
            <person name="Ogata H."/>
        </authorList>
    </citation>
    <scope>NUCLEOTIDE SEQUENCE [LARGE SCALE GENOMIC DNA]</scope>
    <source>
        <strain evidence="3">NIES 3701</strain>
    </source>
</reference>
<dbReference type="InterPro" id="IPR026906">
    <property type="entry name" value="LRR_5"/>
</dbReference>
<dbReference type="Gene3D" id="3.80.10.10">
    <property type="entry name" value="Ribonuclease Inhibitor"/>
    <property type="match status" value="1"/>
</dbReference>
<feature type="region of interest" description="Disordered" evidence="1">
    <location>
        <begin position="31"/>
        <end position="65"/>
    </location>
</feature>
<feature type="compositionally biased region" description="Basic and acidic residues" evidence="1">
    <location>
        <begin position="44"/>
        <end position="58"/>
    </location>
</feature>
<comment type="caution">
    <text evidence="2">The sequence shown here is derived from an EMBL/GenBank/DDBJ whole genome shotgun (WGS) entry which is preliminary data.</text>
</comment>
<dbReference type="EMBL" id="BRXY01000433">
    <property type="protein sequence ID" value="GMH94635.1"/>
    <property type="molecule type" value="Genomic_DNA"/>
</dbReference>
<dbReference type="SUPFAM" id="SSF52058">
    <property type="entry name" value="L domain-like"/>
    <property type="match status" value="1"/>
</dbReference>
<keyword evidence="3" id="KW-1185">Reference proteome</keyword>
<dbReference type="InterPro" id="IPR053139">
    <property type="entry name" value="Surface_bspA-like"/>
</dbReference>
<proteinExistence type="predicted"/>
<protein>
    <submittedName>
        <fullName evidence="2">Uncharacterized protein</fullName>
    </submittedName>
</protein>
<sequence>MGGLLRESLGELIFGLINILTEISYTERDMNTSSGVKHSNASTTREEIDTGGVDHGESQDEAGWKTPAAEPAAAKWVVPSFFHTKQFMRHFLDIIPINMLMTMRPLGSEWLEVVDAFIDGKVESGVMTIVGGNDLSFDGAVAQRERNALVTQVVFLLNITKVGDGDCMIAPFLAIVEIPEGVESIGKFAFGFCRSLTTVSFPTTLTSIGVSAFRNCRVLDNVDLLHTQLQKLGHMAFNQCSELKSMTIPDSLQTLGQKVFHNFSKLVPSAINVNYDSDEEDEEVLPDATSKVIAHLRSLQM</sequence>